<keyword evidence="9" id="KW-1185">Reference proteome</keyword>
<comment type="pathway">
    <text evidence="1">Plant hormone metabolism; auxin biosynthesis.</text>
</comment>
<evidence type="ECO:0000256" key="2">
    <source>
        <dbReference type="ARBA" id="ARBA00005833"/>
    </source>
</evidence>
<dbReference type="InterPro" id="IPR002937">
    <property type="entry name" value="Amino_oxidase"/>
</dbReference>
<dbReference type="PANTHER" id="PTHR10742">
    <property type="entry name" value="FLAVIN MONOAMINE OXIDASE"/>
    <property type="match status" value="1"/>
</dbReference>
<keyword evidence="5" id="KW-0073">Auxin biosynthesis</keyword>
<dbReference type="Gene3D" id="3.50.50.60">
    <property type="entry name" value="FAD/NAD(P)-binding domain"/>
    <property type="match status" value="1"/>
</dbReference>
<evidence type="ECO:0000256" key="4">
    <source>
        <dbReference type="ARBA" id="ARBA00017871"/>
    </source>
</evidence>
<dbReference type="PROSITE" id="PS51318">
    <property type="entry name" value="TAT"/>
    <property type="match status" value="1"/>
</dbReference>
<evidence type="ECO:0000256" key="1">
    <source>
        <dbReference type="ARBA" id="ARBA00004814"/>
    </source>
</evidence>
<name>A0A6S6XZG2_9PROT</name>
<evidence type="ECO:0000313" key="9">
    <source>
        <dbReference type="Proteomes" id="UP000515733"/>
    </source>
</evidence>
<dbReference type="Pfam" id="PF01593">
    <property type="entry name" value="Amino_oxidase"/>
    <property type="match status" value="1"/>
</dbReference>
<dbReference type="InterPro" id="IPR006311">
    <property type="entry name" value="TAT_signal"/>
</dbReference>
<reference evidence="8 9" key="1">
    <citation type="submission" date="2020-03" db="EMBL/GenBank/DDBJ databases">
        <authorList>
            <consortium name="Genoscope - CEA"/>
            <person name="William W."/>
        </authorList>
    </citation>
    <scope>NUCLEOTIDE SEQUENCE [LARGE SCALE GENOMIC DNA]</scope>
    <source>
        <strain evidence="9">DSM 16959</strain>
    </source>
</reference>
<dbReference type="InterPro" id="IPR036188">
    <property type="entry name" value="FAD/NAD-bd_sf"/>
</dbReference>
<dbReference type="EC" id="1.13.12.3" evidence="3"/>
<dbReference type="PANTHER" id="PTHR10742:SF410">
    <property type="entry name" value="LYSINE-SPECIFIC HISTONE DEMETHYLASE 2"/>
    <property type="match status" value="1"/>
</dbReference>
<comment type="similarity">
    <text evidence="2">Belongs to the tryptophan 2-monooxygenase family.</text>
</comment>
<gene>
    <name evidence="8" type="ORF">DENOEST_2406</name>
</gene>
<dbReference type="InterPro" id="IPR050281">
    <property type="entry name" value="Flavin_monoamine_oxidase"/>
</dbReference>
<protein>
    <recommendedName>
        <fullName evidence="4">Tryptophan 2-monooxygenase</fullName>
        <ecNumber evidence="3">1.13.12.3</ecNumber>
    </recommendedName>
</protein>
<accession>A0A6S6XZG2</accession>
<dbReference type="GO" id="GO:0050361">
    <property type="term" value="F:tryptophan 2-monooxygenase activity"/>
    <property type="evidence" value="ECO:0007669"/>
    <property type="project" value="UniProtKB-EC"/>
</dbReference>
<evidence type="ECO:0000256" key="6">
    <source>
        <dbReference type="ARBA" id="ARBA00047321"/>
    </source>
</evidence>
<proteinExistence type="inferred from homology"/>
<feature type="domain" description="Amine oxidase" evidence="7">
    <location>
        <begin position="43"/>
        <end position="474"/>
    </location>
</feature>
<dbReference type="SUPFAM" id="SSF54373">
    <property type="entry name" value="FAD-linked reductases, C-terminal domain"/>
    <property type="match status" value="1"/>
</dbReference>
<dbReference type="GO" id="GO:0009851">
    <property type="term" value="P:auxin biosynthetic process"/>
    <property type="evidence" value="ECO:0007669"/>
    <property type="project" value="UniProtKB-KW"/>
</dbReference>
<comment type="catalytic activity">
    <reaction evidence="6">
        <text>L-tryptophan + O2 = indole-3-acetamide + CO2 + H2O</text>
        <dbReference type="Rhea" id="RHEA:16165"/>
        <dbReference type="ChEBI" id="CHEBI:15377"/>
        <dbReference type="ChEBI" id="CHEBI:15379"/>
        <dbReference type="ChEBI" id="CHEBI:16031"/>
        <dbReference type="ChEBI" id="CHEBI:16526"/>
        <dbReference type="ChEBI" id="CHEBI:57912"/>
        <dbReference type="EC" id="1.13.12.3"/>
    </reaction>
</comment>
<evidence type="ECO:0000313" key="8">
    <source>
        <dbReference type="EMBL" id="CAB1369571.1"/>
    </source>
</evidence>
<dbReference type="EMBL" id="LR778301">
    <property type="protein sequence ID" value="CAB1369571.1"/>
    <property type="molecule type" value="Genomic_DNA"/>
</dbReference>
<organism evidence="8 9">
    <name type="scientific">Denitratisoma oestradiolicum</name>
    <dbReference type="NCBI Taxonomy" id="311182"/>
    <lineage>
        <taxon>Bacteria</taxon>
        <taxon>Pseudomonadati</taxon>
        <taxon>Pseudomonadota</taxon>
        <taxon>Betaproteobacteria</taxon>
        <taxon>Nitrosomonadales</taxon>
        <taxon>Sterolibacteriaceae</taxon>
        <taxon>Denitratisoma</taxon>
    </lineage>
</organism>
<dbReference type="Proteomes" id="UP000515733">
    <property type="component" value="Chromosome"/>
</dbReference>
<dbReference type="SUPFAM" id="SSF51905">
    <property type="entry name" value="FAD/NAD(P)-binding domain"/>
    <property type="match status" value="1"/>
</dbReference>
<sequence>MSADPVRRRIIQGIAAGGLSLALPSWAKTRHQEFDAVIIGAGLSGLSCALQLEMLGFRVGMVEARDRVGGRVWTLGQMGAVTDAGGQIVAGDYARFKGWAKQLNVPLEPLDTSDMSSVMSIGGSLIKGSEWATSKANKLPEARKKTLPMALISSFIDGDNVLTSRTDWTDSRHQSLDQTSLKDFLISRGADEEALRLMNISPNTNDLATTSALWAIREHYRRKHGGRDPGTGKLELLRASGGNSRLPDAMAKAVQGTIMLNTRVKAIRCDDHGGVVHCNDGRTLKGKVVISTLPYSVLRSIRIDPKPEGILQTAIDTMPYTAITQLHFHIQRPFWEEDGLPISMWTDSLIERVFVNRDEHRVPRNITVWIDGAQAQQFDKMPPAQQVRSVIDDLARIRPSTKGALRYELTRSWGRDPFNRGAYSHFAPGQCIPFAANQSRAMSRLFFAGEHTSIVFAGMEGALESADRVVGEVIDVL</sequence>
<evidence type="ECO:0000256" key="3">
    <source>
        <dbReference type="ARBA" id="ARBA00012535"/>
    </source>
</evidence>
<evidence type="ECO:0000259" key="7">
    <source>
        <dbReference type="Pfam" id="PF01593"/>
    </source>
</evidence>
<dbReference type="RefSeq" id="WP_145772004.1">
    <property type="nucleotide sequence ID" value="NZ_LR778301.1"/>
</dbReference>
<dbReference type="AlphaFoldDB" id="A0A6S6XZG2"/>
<evidence type="ECO:0000256" key="5">
    <source>
        <dbReference type="ARBA" id="ARBA00023070"/>
    </source>
</evidence>
<dbReference type="KEGG" id="doe:DENOEST_2406"/>
<keyword evidence="8" id="KW-0560">Oxidoreductase</keyword>
<dbReference type="OrthoDB" id="337830at2"/>